<evidence type="ECO:0000256" key="2">
    <source>
        <dbReference type="ARBA" id="ARBA00022771"/>
    </source>
</evidence>
<gene>
    <name evidence="7" type="primary">yocK</name>
    <name evidence="7" type="ORF">CMsap09_12710</name>
</gene>
<name>A0A251XWG7_9MICO</name>
<dbReference type="AlphaFoldDB" id="A0A251XWG7"/>
<evidence type="ECO:0000256" key="3">
    <source>
        <dbReference type="ARBA" id="ARBA00022833"/>
    </source>
</evidence>
<keyword evidence="1" id="KW-0479">Metal-binding</keyword>
<organism evidence="7 8">
    <name type="scientific">Clavibacter michiganensis</name>
    <dbReference type="NCBI Taxonomy" id="28447"/>
    <lineage>
        <taxon>Bacteria</taxon>
        <taxon>Bacillati</taxon>
        <taxon>Actinomycetota</taxon>
        <taxon>Actinomycetes</taxon>
        <taxon>Micrococcales</taxon>
        <taxon>Microbacteriaceae</taxon>
        <taxon>Clavibacter</taxon>
    </lineage>
</organism>
<dbReference type="GO" id="GO:0008270">
    <property type="term" value="F:zinc ion binding"/>
    <property type="evidence" value="ECO:0007669"/>
    <property type="project" value="UniProtKB-KW"/>
</dbReference>
<evidence type="ECO:0000259" key="6">
    <source>
        <dbReference type="Pfam" id="PF01258"/>
    </source>
</evidence>
<feature type="zinc finger region" description="dksA C4-type" evidence="4">
    <location>
        <begin position="116"/>
        <end position="140"/>
    </location>
</feature>
<evidence type="ECO:0000256" key="1">
    <source>
        <dbReference type="ARBA" id="ARBA00022723"/>
    </source>
</evidence>
<dbReference type="PANTHER" id="PTHR33823">
    <property type="entry name" value="RNA POLYMERASE-BINDING TRANSCRIPTION FACTOR DKSA-RELATED"/>
    <property type="match status" value="1"/>
</dbReference>
<dbReference type="Proteomes" id="UP000195106">
    <property type="component" value="Unassembled WGS sequence"/>
</dbReference>
<feature type="region of interest" description="Disordered" evidence="5">
    <location>
        <begin position="65"/>
        <end position="85"/>
    </location>
</feature>
<evidence type="ECO:0000313" key="8">
    <source>
        <dbReference type="Proteomes" id="UP000195106"/>
    </source>
</evidence>
<accession>A0A251XWG7</accession>
<dbReference type="Gene3D" id="1.20.120.910">
    <property type="entry name" value="DksA, coiled-coil domain"/>
    <property type="match status" value="1"/>
</dbReference>
<dbReference type="PANTHER" id="PTHR33823:SF4">
    <property type="entry name" value="GENERAL STRESS PROTEIN 16O"/>
    <property type="match status" value="1"/>
</dbReference>
<evidence type="ECO:0000256" key="5">
    <source>
        <dbReference type="SAM" id="MobiDB-lite"/>
    </source>
</evidence>
<proteinExistence type="predicted"/>
<keyword evidence="3" id="KW-0862">Zinc</keyword>
<protein>
    <submittedName>
        <fullName evidence="7">General stress protein 16O</fullName>
    </submittedName>
</protein>
<dbReference type="EMBL" id="MDHJ01000001">
    <property type="protein sequence ID" value="OUE09800.1"/>
    <property type="molecule type" value="Genomic_DNA"/>
</dbReference>
<dbReference type="SUPFAM" id="SSF57716">
    <property type="entry name" value="Glucocorticoid receptor-like (DNA-binding domain)"/>
    <property type="match status" value="1"/>
</dbReference>
<comment type="caution">
    <text evidence="7">The sequence shown here is derived from an EMBL/GenBank/DDBJ whole genome shotgun (WGS) entry which is preliminary data.</text>
</comment>
<dbReference type="PROSITE" id="PS51128">
    <property type="entry name" value="ZF_DKSA_2"/>
    <property type="match status" value="1"/>
</dbReference>
<feature type="domain" description="Zinc finger DksA/TraR C4-type" evidence="6">
    <location>
        <begin position="111"/>
        <end position="139"/>
    </location>
</feature>
<dbReference type="Pfam" id="PF01258">
    <property type="entry name" value="zf-dskA_traR"/>
    <property type="match status" value="1"/>
</dbReference>
<keyword evidence="2" id="KW-0863">Zinc-finger</keyword>
<sequence>MPADPAPGDAVPVHAAPVNSATVHAAPVADAPVGPRASLAALREDTLALVRGLDRDVAAIVEARRDANSDDEHDPEGATLAFERSQSDAMIHEARARLDDIDAAVARLDAGTYGRCEACGERIPAGRLEIRPAARRCVAHA</sequence>
<dbReference type="InterPro" id="IPR000962">
    <property type="entry name" value="Znf_DskA_TraR"/>
</dbReference>
<evidence type="ECO:0000313" key="7">
    <source>
        <dbReference type="EMBL" id="OUE09800.1"/>
    </source>
</evidence>
<reference evidence="7 8" key="1">
    <citation type="submission" date="2016-08" db="EMBL/GenBank/DDBJ databases">
        <title>Genome sequence of Clavibacter michiganensis spp. strain CASJ009.</title>
        <authorList>
            <person name="Thapa S.P."/>
            <person name="Coaker G."/>
        </authorList>
    </citation>
    <scope>NUCLEOTIDE SEQUENCE [LARGE SCALE GENOMIC DNA]</scope>
    <source>
        <strain evidence="7">CASJ009</strain>
    </source>
</reference>
<evidence type="ECO:0000256" key="4">
    <source>
        <dbReference type="PROSITE-ProRule" id="PRU00510"/>
    </source>
</evidence>